<reference evidence="3" key="1">
    <citation type="submission" date="2019-11" db="EMBL/GenBank/DDBJ databases">
        <title>Isolation and characterization of two novel species in the genus Thiomicrorhabdus.</title>
        <authorList>
            <person name="Mochizuki J."/>
            <person name="Kojima H."/>
            <person name="Fukui M."/>
        </authorList>
    </citation>
    <scope>NUCLEOTIDE SEQUENCE [LARGE SCALE GENOMIC DNA]</scope>
    <source>
        <strain evidence="3">aks77</strain>
    </source>
</reference>
<dbReference type="EMBL" id="AP021889">
    <property type="protein sequence ID" value="BBP46197.1"/>
    <property type="molecule type" value="Genomic_DNA"/>
</dbReference>
<dbReference type="KEGG" id="tse:THMIRHAS_15700"/>
<keyword evidence="1" id="KW-0732">Signal</keyword>
<protein>
    <recommendedName>
        <fullName evidence="4">Low-complexity protein</fullName>
    </recommendedName>
</protein>
<keyword evidence="3" id="KW-1185">Reference proteome</keyword>
<accession>A0A6F8PVY0</accession>
<proteinExistence type="predicted"/>
<evidence type="ECO:0000313" key="3">
    <source>
        <dbReference type="Proteomes" id="UP000501726"/>
    </source>
</evidence>
<feature type="chain" id="PRO_5026350820" description="Low-complexity protein" evidence="1">
    <location>
        <begin position="25"/>
        <end position="102"/>
    </location>
</feature>
<gene>
    <name evidence="2" type="ORF">THMIRHAS_15700</name>
</gene>
<dbReference type="RefSeq" id="WP_173272574.1">
    <property type="nucleotide sequence ID" value="NZ_AP021889.1"/>
</dbReference>
<feature type="signal peptide" evidence="1">
    <location>
        <begin position="1"/>
        <end position="24"/>
    </location>
</feature>
<evidence type="ECO:0000313" key="2">
    <source>
        <dbReference type="EMBL" id="BBP46197.1"/>
    </source>
</evidence>
<name>A0A6F8PVY0_9GAMM</name>
<evidence type="ECO:0000256" key="1">
    <source>
        <dbReference type="SAM" id="SignalP"/>
    </source>
</evidence>
<dbReference type="AlphaFoldDB" id="A0A6F8PVY0"/>
<evidence type="ECO:0008006" key="4">
    <source>
        <dbReference type="Google" id="ProtNLM"/>
    </source>
</evidence>
<organism evidence="2 3">
    <name type="scientific">Thiosulfatimonas sediminis</name>
    <dbReference type="NCBI Taxonomy" id="2675054"/>
    <lineage>
        <taxon>Bacteria</taxon>
        <taxon>Pseudomonadati</taxon>
        <taxon>Pseudomonadota</taxon>
        <taxon>Gammaproteobacteria</taxon>
        <taxon>Thiotrichales</taxon>
        <taxon>Piscirickettsiaceae</taxon>
        <taxon>Thiosulfatimonas</taxon>
    </lineage>
</organism>
<sequence>MKIQSLFTATLSALLLATTMNASADSSNPFTVFSTQSAQILIVQTDAAKCGAEKKATDAKCGAAKCGAEKKATDAKCGAAKCGAEKKAADAKCGAAKCGASK</sequence>
<dbReference type="Proteomes" id="UP000501726">
    <property type="component" value="Chromosome"/>
</dbReference>